<organism evidence="2 3">
    <name type="scientific">Thermoleptolyngbya sichuanensis A183</name>
    <dbReference type="NCBI Taxonomy" id="2737172"/>
    <lineage>
        <taxon>Bacteria</taxon>
        <taxon>Bacillati</taxon>
        <taxon>Cyanobacteriota</taxon>
        <taxon>Cyanophyceae</taxon>
        <taxon>Oculatellales</taxon>
        <taxon>Oculatellaceae</taxon>
        <taxon>Thermoleptolyngbya</taxon>
        <taxon>Thermoleptolyngbya sichuanensis</taxon>
    </lineage>
</organism>
<reference evidence="2 3" key="1">
    <citation type="submission" date="2020-05" db="EMBL/GenBank/DDBJ databases">
        <title>Complete genome sequence of of a novel Thermoleptolyngbya strain isolated from hot springs of Ganzi, Sichuan China.</title>
        <authorList>
            <person name="Tang J."/>
            <person name="Daroch M."/>
            <person name="Li L."/>
            <person name="Waleron K."/>
            <person name="Waleron M."/>
            <person name="Waleron M."/>
        </authorList>
    </citation>
    <scope>NUCLEOTIDE SEQUENCE [LARGE SCALE GENOMIC DNA]</scope>
    <source>
        <strain evidence="2 3">PKUAC-SCTA183</strain>
    </source>
</reference>
<dbReference type="RefSeq" id="WP_172358522.1">
    <property type="nucleotide sequence ID" value="NZ_CP053661.1"/>
</dbReference>
<name>A0A6M8BI09_9CYAN</name>
<dbReference type="AlphaFoldDB" id="A0A6M8BI09"/>
<keyword evidence="1" id="KW-0812">Transmembrane</keyword>
<protein>
    <submittedName>
        <fullName evidence="2">Uncharacterized protein</fullName>
    </submittedName>
</protein>
<gene>
    <name evidence="2" type="ORF">HPC62_21965</name>
</gene>
<keyword evidence="1" id="KW-1133">Transmembrane helix</keyword>
<accession>A0A6M8BI09</accession>
<evidence type="ECO:0000313" key="2">
    <source>
        <dbReference type="EMBL" id="QKD84497.1"/>
    </source>
</evidence>
<dbReference type="KEGG" id="theu:HPC62_21965"/>
<evidence type="ECO:0000256" key="1">
    <source>
        <dbReference type="SAM" id="Phobius"/>
    </source>
</evidence>
<sequence>MTLDTLDLSALSLSPLNVLAVLAALLLVGVTGGVIYLTAVEWRDRRRQDREKRSR</sequence>
<dbReference type="EMBL" id="CP053661">
    <property type="protein sequence ID" value="QKD84497.1"/>
    <property type="molecule type" value="Genomic_DNA"/>
</dbReference>
<proteinExistence type="predicted"/>
<keyword evidence="1" id="KW-0472">Membrane</keyword>
<dbReference type="Proteomes" id="UP000505210">
    <property type="component" value="Chromosome"/>
</dbReference>
<keyword evidence="3" id="KW-1185">Reference proteome</keyword>
<evidence type="ECO:0000313" key="3">
    <source>
        <dbReference type="Proteomes" id="UP000505210"/>
    </source>
</evidence>
<feature type="transmembrane region" description="Helical" evidence="1">
    <location>
        <begin position="20"/>
        <end position="40"/>
    </location>
</feature>